<evidence type="ECO:0000256" key="6">
    <source>
        <dbReference type="ARBA" id="ARBA00023136"/>
    </source>
</evidence>
<feature type="transmembrane region" description="Helical" evidence="7">
    <location>
        <begin position="140"/>
        <end position="159"/>
    </location>
</feature>
<gene>
    <name evidence="8" type="ORF">RDV89_19440</name>
</gene>
<evidence type="ECO:0000256" key="7">
    <source>
        <dbReference type="SAM" id="Phobius"/>
    </source>
</evidence>
<dbReference type="CDD" id="cd06173">
    <property type="entry name" value="MFS_MefA_like"/>
    <property type="match status" value="1"/>
</dbReference>
<keyword evidence="9" id="KW-1185">Reference proteome</keyword>
<keyword evidence="2" id="KW-0813">Transport</keyword>
<feature type="transmembrane region" description="Helical" evidence="7">
    <location>
        <begin position="286"/>
        <end position="306"/>
    </location>
</feature>
<evidence type="ECO:0000256" key="2">
    <source>
        <dbReference type="ARBA" id="ARBA00022448"/>
    </source>
</evidence>
<dbReference type="PANTHER" id="PTHR23513">
    <property type="entry name" value="INTEGRAL MEMBRANE EFFLUX PROTEIN-RELATED"/>
    <property type="match status" value="1"/>
</dbReference>
<feature type="transmembrane region" description="Helical" evidence="7">
    <location>
        <begin position="261"/>
        <end position="279"/>
    </location>
</feature>
<evidence type="ECO:0000256" key="1">
    <source>
        <dbReference type="ARBA" id="ARBA00004651"/>
    </source>
</evidence>
<dbReference type="Proteomes" id="UP001268542">
    <property type="component" value="Unassembled WGS sequence"/>
</dbReference>
<keyword evidence="6 7" id="KW-0472">Membrane</keyword>
<sequence length="413" mass="41021">MDDRSALAVGVYRRYLASRAVAMAGNALTLVALPVLVYRLTGSATLTALMAAAETAPYLLLGLPAGALVDRWNRRRVLVGAGLGAGLLLATIPLAEVAGALTYPHLLVVGLAVAALFVFADAAAFGVVPQMVGRARVASATSTLVTVGTAISVVGPLVAGVLVAVLPAALVIGVDAACHVVAAAVVARLRWPGSEERGVRTAGATLRTDMVEGLRYLVRQPVVRAFTFVGIGCSLAGGAVAGLVVVVGVELVGLTAQSPRIGWLYAAGAVGTFAASLALPRLQARVGVGAITTAGFALGTAALLLVAGSGGLVVALVGLGLFHLASTTIIVNGIVVRQVVTPDALQSRVNTTARMIAWGGSPLGAALGGVLAGAAGVEWALRAAALALVVGLCGAVAAGVPRFGRLAALTPAA</sequence>
<comment type="subcellular location">
    <subcellularLocation>
        <location evidence="1">Cell membrane</location>
        <topology evidence="1">Multi-pass membrane protein</topology>
    </subcellularLocation>
</comment>
<feature type="transmembrane region" description="Helical" evidence="7">
    <location>
        <begin position="165"/>
        <end position="187"/>
    </location>
</feature>
<evidence type="ECO:0000313" key="9">
    <source>
        <dbReference type="Proteomes" id="UP001268542"/>
    </source>
</evidence>
<organism evidence="8 9">
    <name type="scientific">Nocardioides imazamoxiresistens</name>
    <dbReference type="NCBI Taxonomy" id="3231893"/>
    <lineage>
        <taxon>Bacteria</taxon>
        <taxon>Bacillati</taxon>
        <taxon>Actinomycetota</taxon>
        <taxon>Actinomycetes</taxon>
        <taxon>Propionibacteriales</taxon>
        <taxon>Nocardioidaceae</taxon>
        <taxon>Nocardioides</taxon>
    </lineage>
</organism>
<feature type="transmembrane region" description="Helical" evidence="7">
    <location>
        <begin position="312"/>
        <end position="335"/>
    </location>
</feature>
<dbReference type="PANTHER" id="PTHR23513:SF6">
    <property type="entry name" value="MAJOR FACILITATOR SUPERFAMILY ASSOCIATED DOMAIN-CONTAINING PROTEIN"/>
    <property type="match status" value="1"/>
</dbReference>
<feature type="transmembrane region" description="Helical" evidence="7">
    <location>
        <begin position="383"/>
        <end position="400"/>
    </location>
</feature>
<dbReference type="InterPro" id="IPR036259">
    <property type="entry name" value="MFS_trans_sf"/>
</dbReference>
<keyword evidence="5 7" id="KW-1133">Transmembrane helix</keyword>
<feature type="transmembrane region" description="Helical" evidence="7">
    <location>
        <begin position="44"/>
        <end position="65"/>
    </location>
</feature>
<keyword evidence="4 7" id="KW-0812">Transmembrane</keyword>
<feature type="transmembrane region" description="Helical" evidence="7">
    <location>
        <begin position="356"/>
        <end position="377"/>
    </location>
</feature>
<evidence type="ECO:0000313" key="8">
    <source>
        <dbReference type="EMBL" id="MDT9595270.1"/>
    </source>
</evidence>
<name>A0ABU3Q1B0_9ACTN</name>
<dbReference type="EMBL" id="JAVYII010000011">
    <property type="protein sequence ID" value="MDT9595270.1"/>
    <property type="molecule type" value="Genomic_DNA"/>
</dbReference>
<proteinExistence type="predicted"/>
<dbReference type="Pfam" id="PF05977">
    <property type="entry name" value="MFS_3"/>
    <property type="match status" value="1"/>
</dbReference>
<keyword evidence="3" id="KW-1003">Cell membrane</keyword>
<dbReference type="InterPro" id="IPR010290">
    <property type="entry name" value="TM_effector"/>
</dbReference>
<feature type="transmembrane region" description="Helical" evidence="7">
    <location>
        <begin position="20"/>
        <end position="38"/>
    </location>
</feature>
<feature type="transmembrane region" description="Helical" evidence="7">
    <location>
        <begin position="107"/>
        <end position="128"/>
    </location>
</feature>
<comment type="caution">
    <text evidence="8">The sequence shown here is derived from an EMBL/GenBank/DDBJ whole genome shotgun (WGS) entry which is preliminary data.</text>
</comment>
<dbReference type="SUPFAM" id="SSF103473">
    <property type="entry name" value="MFS general substrate transporter"/>
    <property type="match status" value="1"/>
</dbReference>
<dbReference type="Gene3D" id="1.20.1250.20">
    <property type="entry name" value="MFS general substrate transporter like domains"/>
    <property type="match status" value="1"/>
</dbReference>
<accession>A0ABU3Q1B0</accession>
<feature type="transmembrane region" description="Helical" evidence="7">
    <location>
        <begin position="77"/>
        <end position="95"/>
    </location>
</feature>
<reference evidence="8 9" key="1">
    <citation type="submission" date="2023-08" db="EMBL/GenBank/DDBJ databases">
        <title>Nocardioides seae sp. nov., a bacterium isolated from a soil.</title>
        <authorList>
            <person name="Wang X."/>
        </authorList>
    </citation>
    <scope>NUCLEOTIDE SEQUENCE [LARGE SCALE GENOMIC DNA]</scope>
    <source>
        <strain evidence="8 9">YZH12</strain>
    </source>
</reference>
<evidence type="ECO:0000256" key="4">
    <source>
        <dbReference type="ARBA" id="ARBA00022692"/>
    </source>
</evidence>
<evidence type="ECO:0000256" key="3">
    <source>
        <dbReference type="ARBA" id="ARBA00022475"/>
    </source>
</evidence>
<feature type="transmembrane region" description="Helical" evidence="7">
    <location>
        <begin position="225"/>
        <end position="249"/>
    </location>
</feature>
<dbReference type="RefSeq" id="WP_315735842.1">
    <property type="nucleotide sequence ID" value="NZ_JAVYII010000011.1"/>
</dbReference>
<evidence type="ECO:0000256" key="5">
    <source>
        <dbReference type="ARBA" id="ARBA00022989"/>
    </source>
</evidence>
<protein>
    <submittedName>
        <fullName evidence="8">MFS transporter</fullName>
    </submittedName>
</protein>